<sequence length="603" mass="63728">MTGSFVHLHVHTEYSVLDGAARVPDLVAECARLGMPAVAITDHGVLHGAHEFHRAAVAAGITPVVGLEAFVAPTSGVEVDRAGAHLTLWARDARGLRNLLALSSAGVGRLPRVDVEVVAAHSAGVMGTTGCASGEVASLLRAGREREALDVAALWRDVFGADDFFVELVDHGVPGERVVRDGLLRVAAKLGAPVVVTNDVHHVRASDAAVQDALLSLGSGKTVRDPSRFRLGGSGHHLRSAEEMYALDSSDAWQEGCRRTLAVAERVDPAGMFARGGPGPSVVDDVVAWAAGSGVLVGEGLEVDERRREDVLRHLGERWGWDRVARVGAFARIRGSARLPHPDLEGLVRDVGVDPVAVVVAGEALVERVPLWTRPGDGALVTQFDREACEALGFSVVDLVGSAEVALVADLLRNVVLNGKPAVDLGGVPRASWLGHLAECYPAEHLAAVVTAEPASAAGAGVLPPDVNLSRRDFTAVGSDVRYGLGAVRFVADEVVDAIVRAREERGRFADFFDFLRKVDLGVCDRKAVEALVKAGAFDSLGHPRKGLHLVHGRAFDAVVAASLAEEGGQLGLFGGEEFDVVVPDESWTQDERLTAEREVLSF</sequence>
<dbReference type="Pfam" id="PF14579">
    <property type="entry name" value="HHH_6"/>
    <property type="match status" value="1"/>
</dbReference>
<dbReference type="PANTHER" id="PTHR32294">
    <property type="entry name" value="DNA POLYMERASE III SUBUNIT ALPHA"/>
    <property type="match status" value="1"/>
</dbReference>
<evidence type="ECO:0000256" key="2">
    <source>
        <dbReference type="ARBA" id="ARBA00049244"/>
    </source>
</evidence>
<gene>
    <name evidence="4" type="ORF">NZH93_15820</name>
</gene>
<dbReference type="InterPro" id="IPR029460">
    <property type="entry name" value="DNAPol_HHH"/>
</dbReference>
<dbReference type="EC" id="2.7.7.7" evidence="1"/>
<organism evidence="4 5">
    <name type="scientific">Umezawaea endophytica</name>
    <dbReference type="NCBI Taxonomy" id="1654476"/>
    <lineage>
        <taxon>Bacteria</taxon>
        <taxon>Bacillati</taxon>
        <taxon>Actinomycetota</taxon>
        <taxon>Actinomycetes</taxon>
        <taxon>Pseudonocardiales</taxon>
        <taxon>Pseudonocardiaceae</taxon>
        <taxon>Umezawaea</taxon>
    </lineage>
</organism>
<dbReference type="Proteomes" id="UP001141259">
    <property type="component" value="Unassembled WGS sequence"/>
</dbReference>
<dbReference type="RefSeq" id="WP_259623824.1">
    <property type="nucleotide sequence ID" value="NZ_JANYMP010000006.1"/>
</dbReference>
<comment type="catalytic activity">
    <reaction evidence="2">
        <text>DNA(n) + a 2'-deoxyribonucleoside 5'-triphosphate = DNA(n+1) + diphosphate</text>
        <dbReference type="Rhea" id="RHEA:22508"/>
        <dbReference type="Rhea" id="RHEA-COMP:17339"/>
        <dbReference type="Rhea" id="RHEA-COMP:17340"/>
        <dbReference type="ChEBI" id="CHEBI:33019"/>
        <dbReference type="ChEBI" id="CHEBI:61560"/>
        <dbReference type="ChEBI" id="CHEBI:173112"/>
        <dbReference type="EC" id="2.7.7.7"/>
    </reaction>
</comment>
<dbReference type="Gene3D" id="1.10.150.870">
    <property type="match status" value="1"/>
</dbReference>
<dbReference type="GO" id="GO:0006260">
    <property type="term" value="P:DNA replication"/>
    <property type="evidence" value="ECO:0007669"/>
    <property type="project" value="InterPro"/>
</dbReference>
<feature type="domain" description="Polymerase/histidinol phosphatase N-terminal" evidence="3">
    <location>
        <begin position="6"/>
        <end position="73"/>
    </location>
</feature>
<dbReference type="InterPro" id="IPR004013">
    <property type="entry name" value="PHP_dom"/>
</dbReference>
<dbReference type="InterPro" id="IPR004805">
    <property type="entry name" value="DnaE2/DnaE/PolC"/>
</dbReference>
<protein>
    <recommendedName>
        <fullName evidence="1">DNA-directed DNA polymerase</fullName>
        <ecNumber evidence="1">2.7.7.7</ecNumber>
    </recommendedName>
</protein>
<accession>A0A9X2VN67</accession>
<dbReference type="AlphaFoldDB" id="A0A9X2VN67"/>
<evidence type="ECO:0000256" key="1">
    <source>
        <dbReference type="ARBA" id="ARBA00012417"/>
    </source>
</evidence>
<dbReference type="GO" id="GO:0003887">
    <property type="term" value="F:DNA-directed DNA polymerase activity"/>
    <property type="evidence" value="ECO:0007669"/>
    <property type="project" value="UniProtKB-EC"/>
</dbReference>
<keyword evidence="5" id="KW-1185">Reference proteome</keyword>
<dbReference type="PANTHER" id="PTHR32294:SF0">
    <property type="entry name" value="DNA POLYMERASE III SUBUNIT ALPHA"/>
    <property type="match status" value="1"/>
</dbReference>
<dbReference type="Pfam" id="PF02811">
    <property type="entry name" value="PHP"/>
    <property type="match status" value="1"/>
</dbReference>
<evidence type="ECO:0000313" key="4">
    <source>
        <dbReference type="EMBL" id="MCS7478328.1"/>
    </source>
</evidence>
<evidence type="ECO:0000259" key="3">
    <source>
        <dbReference type="SMART" id="SM00481"/>
    </source>
</evidence>
<dbReference type="InterPro" id="IPR016195">
    <property type="entry name" value="Pol/histidinol_Pase-like"/>
</dbReference>
<dbReference type="GO" id="GO:0008408">
    <property type="term" value="F:3'-5' exonuclease activity"/>
    <property type="evidence" value="ECO:0007669"/>
    <property type="project" value="InterPro"/>
</dbReference>
<name>A0A9X2VN67_9PSEU</name>
<dbReference type="SUPFAM" id="SSF89550">
    <property type="entry name" value="PHP domain-like"/>
    <property type="match status" value="1"/>
</dbReference>
<dbReference type="InterPro" id="IPR003141">
    <property type="entry name" value="Pol/His_phosphatase_N"/>
</dbReference>
<dbReference type="CDD" id="cd12113">
    <property type="entry name" value="PHP_PolIIIA_DnaE3"/>
    <property type="match status" value="1"/>
</dbReference>
<proteinExistence type="predicted"/>
<reference evidence="4" key="1">
    <citation type="submission" date="2022-08" db="EMBL/GenBank/DDBJ databases">
        <authorList>
            <person name="Tistechok S."/>
            <person name="Samborskyy M."/>
            <person name="Roman I."/>
        </authorList>
    </citation>
    <scope>NUCLEOTIDE SEQUENCE</scope>
    <source>
        <strain evidence="4">DSM 103496</strain>
    </source>
</reference>
<dbReference type="SMART" id="SM00481">
    <property type="entry name" value="POLIIIAc"/>
    <property type="match status" value="1"/>
</dbReference>
<evidence type="ECO:0000313" key="5">
    <source>
        <dbReference type="Proteomes" id="UP001141259"/>
    </source>
</evidence>
<dbReference type="Gene3D" id="3.20.20.140">
    <property type="entry name" value="Metal-dependent hydrolases"/>
    <property type="match status" value="1"/>
</dbReference>
<dbReference type="EMBL" id="JANYMP010000006">
    <property type="protein sequence ID" value="MCS7478328.1"/>
    <property type="molecule type" value="Genomic_DNA"/>
</dbReference>
<dbReference type="InterPro" id="IPR011708">
    <property type="entry name" value="DNA_pol3_alpha_NTPase_dom"/>
</dbReference>
<dbReference type="Pfam" id="PF07733">
    <property type="entry name" value="DNA_pol3_alpha"/>
    <property type="match status" value="1"/>
</dbReference>
<comment type="caution">
    <text evidence="4">The sequence shown here is derived from an EMBL/GenBank/DDBJ whole genome shotgun (WGS) entry which is preliminary data.</text>
</comment>